<evidence type="ECO:0000313" key="3">
    <source>
        <dbReference type="Proteomes" id="UP000765509"/>
    </source>
</evidence>
<dbReference type="AlphaFoldDB" id="A0A9Q3CU31"/>
<dbReference type="EMBL" id="AVOT02009916">
    <property type="protein sequence ID" value="MBW0489080.1"/>
    <property type="molecule type" value="Genomic_DNA"/>
</dbReference>
<comment type="caution">
    <text evidence="2">The sequence shown here is derived from an EMBL/GenBank/DDBJ whole genome shotgun (WGS) entry which is preliminary data.</text>
</comment>
<feature type="domain" description="Tf2-1-like SH3-like" evidence="1">
    <location>
        <begin position="59"/>
        <end position="110"/>
    </location>
</feature>
<dbReference type="Proteomes" id="UP000765509">
    <property type="component" value="Unassembled WGS sequence"/>
</dbReference>
<dbReference type="InterPro" id="IPR056924">
    <property type="entry name" value="SH3_Tf2-1"/>
</dbReference>
<reference evidence="2" key="1">
    <citation type="submission" date="2021-03" db="EMBL/GenBank/DDBJ databases">
        <title>Draft genome sequence of rust myrtle Austropuccinia psidii MF-1, a brazilian biotype.</title>
        <authorList>
            <person name="Quecine M.C."/>
            <person name="Pachon D.M.R."/>
            <person name="Bonatelli M.L."/>
            <person name="Correr F.H."/>
            <person name="Franceschini L.M."/>
            <person name="Leite T.F."/>
            <person name="Margarido G.R.A."/>
            <person name="Almeida C.A."/>
            <person name="Ferrarezi J.A."/>
            <person name="Labate C.A."/>
        </authorList>
    </citation>
    <scope>NUCLEOTIDE SEQUENCE</scope>
    <source>
        <strain evidence="2">MF-1</strain>
    </source>
</reference>
<evidence type="ECO:0000313" key="2">
    <source>
        <dbReference type="EMBL" id="MBW0489080.1"/>
    </source>
</evidence>
<sequence length="212" mass="24841">MEEIHNLNQFTSLKILLLEGYQKIQSVQPDVKREIEVSINRFKRYADKGRASTPVFNPGDMVWLSSKNIKSTRPTKKLSERWLGPFQILKKFSTHASIPPVFHISLLEPVKTPTIPNQQQEPPPPIIFFKKMNGKSLKFWIPRSREENYFIWWNGKVSVKTQKDPLANQPKNSRISLNLSRIFILYILTSQDPTLQELDYFIKLGAERNYKR</sequence>
<organism evidence="2 3">
    <name type="scientific">Austropuccinia psidii MF-1</name>
    <dbReference type="NCBI Taxonomy" id="1389203"/>
    <lineage>
        <taxon>Eukaryota</taxon>
        <taxon>Fungi</taxon>
        <taxon>Dikarya</taxon>
        <taxon>Basidiomycota</taxon>
        <taxon>Pucciniomycotina</taxon>
        <taxon>Pucciniomycetes</taxon>
        <taxon>Pucciniales</taxon>
        <taxon>Sphaerophragmiaceae</taxon>
        <taxon>Austropuccinia</taxon>
    </lineage>
</organism>
<gene>
    <name evidence="2" type="ORF">O181_028795</name>
</gene>
<keyword evidence="3" id="KW-1185">Reference proteome</keyword>
<evidence type="ECO:0000259" key="1">
    <source>
        <dbReference type="Pfam" id="PF24626"/>
    </source>
</evidence>
<dbReference type="Pfam" id="PF24626">
    <property type="entry name" value="SH3_Tf2-1"/>
    <property type="match status" value="1"/>
</dbReference>
<accession>A0A9Q3CU31</accession>
<dbReference type="OrthoDB" id="5101518at2759"/>
<protein>
    <recommendedName>
        <fullName evidence="1">Tf2-1-like SH3-like domain-containing protein</fullName>
    </recommendedName>
</protein>
<name>A0A9Q3CU31_9BASI</name>
<proteinExistence type="predicted"/>